<proteinExistence type="predicted"/>
<dbReference type="EMBL" id="CP121252">
    <property type="protein sequence ID" value="WFP16479.1"/>
    <property type="molecule type" value="Genomic_DNA"/>
</dbReference>
<keyword evidence="1" id="KW-0472">Membrane</keyword>
<gene>
    <name evidence="2" type="ORF">P8192_14045</name>
</gene>
<sequence length="452" mass="47025">MSAALMTPTTTPAPTGSARDGAVTVLHLFLGRVFADRRVWVLPVAAFAVVSALGLSVAGGVGYFFSIDNDRAETYRVLAILAVLLLVLPMAQLAASAARLLARRRDERLSSLRLVGASSSTLRLLAVAESSAFAAVGSALGVVGYLMLMPLAGLLRFDGGPIGVAGMWLGVPGTALVLLAIIAIAVVSSLVGLRRIEITPLGVRTRARPARVHWLRFVIAGVLIVAAQLMANAVGAQTIAMVVTMILAALAVPMVALHFIGPWLIALITRRKLRRANTVEALVSARAVLESPQQAWAQIGGVALTTYIGVVGGAGMSLVNAASAGPLPPEELNLTVDLRTGVLLTMVIAFLLTACSVAITQAAQVLDRAELYRGLQRIGMGRSQLEQMRRDAVFGPLWIVLIFTLVVAGITALPVLGLAAIFSPVSMAIVALCLALGIVLVRGGVAVGNALQ</sequence>
<feature type="transmembrane region" description="Helical" evidence="1">
    <location>
        <begin position="122"/>
        <end position="148"/>
    </location>
</feature>
<protein>
    <submittedName>
        <fullName evidence="2">Permease</fullName>
    </submittedName>
</protein>
<accession>A0ABY8H5R7</accession>
<feature type="transmembrane region" description="Helical" evidence="1">
    <location>
        <begin position="342"/>
        <end position="363"/>
    </location>
</feature>
<dbReference type="Proteomes" id="UP001219037">
    <property type="component" value="Chromosome"/>
</dbReference>
<feature type="transmembrane region" description="Helical" evidence="1">
    <location>
        <begin position="239"/>
        <end position="265"/>
    </location>
</feature>
<feature type="transmembrane region" description="Helical" evidence="1">
    <location>
        <begin position="39"/>
        <end position="65"/>
    </location>
</feature>
<organism evidence="2 3">
    <name type="scientific">Citricoccus muralis</name>
    <dbReference type="NCBI Taxonomy" id="169134"/>
    <lineage>
        <taxon>Bacteria</taxon>
        <taxon>Bacillati</taxon>
        <taxon>Actinomycetota</taxon>
        <taxon>Actinomycetes</taxon>
        <taxon>Micrococcales</taxon>
        <taxon>Micrococcaceae</taxon>
        <taxon>Citricoccus</taxon>
    </lineage>
</organism>
<name>A0ABY8H5R7_9MICC</name>
<dbReference type="RefSeq" id="WP_278157618.1">
    <property type="nucleotide sequence ID" value="NZ_CP121252.1"/>
</dbReference>
<keyword evidence="3" id="KW-1185">Reference proteome</keyword>
<keyword evidence="1" id="KW-0812">Transmembrane</keyword>
<keyword evidence="1" id="KW-1133">Transmembrane helix</keyword>
<evidence type="ECO:0000313" key="2">
    <source>
        <dbReference type="EMBL" id="WFP16479.1"/>
    </source>
</evidence>
<feature type="transmembrane region" description="Helical" evidence="1">
    <location>
        <begin position="299"/>
        <end position="322"/>
    </location>
</feature>
<feature type="transmembrane region" description="Helical" evidence="1">
    <location>
        <begin position="168"/>
        <end position="193"/>
    </location>
</feature>
<evidence type="ECO:0000313" key="3">
    <source>
        <dbReference type="Proteomes" id="UP001219037"/>
    </source>
</evidence>
<feature type="transmembrane region" description="Helical" evidence="1">
    <location>
        <begin position="428"/>
        <end position="451"/>
    </location>
</feature>
<feature type="transmembrane region" description="Helical" evidence="1">
    <location>
        <begin position="397"/>
        <end position="422"/>
    </location>
</feature>
<evidence type="ECO:0000256" key="1">
    <source>
        <dbReference type="SAM" id="Phobius"/>
    </source>
</evidence>
<feature type="transmembrane region" description="Helical" evidence="1">
    <location>
        <begin position="214"/>
        <end position="233"/>
    </location>
</feature>
<reference evidence="2 3" key="1">
    <citation type="submission" date="2023-04" db="EMBL/GenBank/DDBJ databases">
        <title>Funneling lignin-derived compounds into biodiesel using alkali-halophilic Citricoccus sp. P2.</title>
        <authorList>
            <person name="Luo C.-B."/>
        </authorList>
    </citation>
    <scope>NUCLEOTIDE SEQUENCE [LARGE SCALE GENOMIC DNA]</scope>
    <source>
        <strain evidence="2 3">P2</strain>
    </source>
</reference>
<feature type="transmembrane region" description="Helical" evidence="1">
    <location>
        <begin position="77"/>
        <end position="101"/>
    </location>
</feature>